<dbReference type="GeneID" id="79305668"/>
<dbReference type="EMBL" id="JBHSZH010000003">
    <property type="protein sequence ID" value="MFC7079351.1"/>
    <property type="molecule type" value="Genomic_DNA"/>
</dbReference>
<name>A0ABD5WFY9_9EURY</name>
<protein>
    <recommendedName>
        <fullName evidence="3">MarR family transcriptional regulator</fullName>
    </recommendedName>
</protein>
<accession>A0ABD5WFY9</accession>
<evidence type="ECO:0008006" key="3">
    <source>
        <dbReference type="Google" id="ProtNLM"/>
    </source>
</evidence>
<evidence type="ECO:0000313" key="1">
    <source>
        <dbReference type="EMBL" id="MFC7079351.1"/>
    </source>
</evidence>
<evidence type="ECO:0000313" key="2">
    <source>
        <dbReference type="Proteomes" id="UP001596407"/>
    </source>
</evidence>
<sequence length="56" mass="6349">MQPKIEPTADGLPRGEVETYLRAEGFEDSTIDVALDELLNRGYIYVVNDYVRLTDS</sequence>
<dbReference type="RefSeq" id="WP_276282621.1">
    <property type="nucleotide sequence ID" value="NZ_CP119811.1"/>
</dbReference>
<organism evidence="1 2">
    <name type="scientific">Halorussus caseinilyticus</name>
    <dbReference type="NCBI Taxonomy" id="3034025"/>
    <lineage>
        <taxon>Archaea</taxon>
        <taxon>Methanobacteriati</taxon>
        <taxon>Methanobacteriota</taxon>
        <taxon>Stenosarchaea group</taxon>
        <taxon>Halobacteria</taxon>
        <taxon>Halobacteriales</taxon>
        <taxon>Haladaptataceae</taxon>
        <taxon>Halorussus</taxon>
    </lineage>
</organism>
<comment type="caution">
    <text evidence="1">The sequence shown here is derived from an EMBL/GenBank/DDBJ whole genome shotgun (WGS) entry which is preliminary data.</text>
</comment>
<dbReference type="Proteomes" id="UP001596407">
    <property type="component" value="Unassembled WGS sequence"/>
</dbReference>
<dbReference type="AlphaFoldDB" id="A0ABD5WFY9"/>
<reference evidence="1 2" key="1">
    <citation type="journal article" date="2019" name="Int. J. Syst. Evol. Microbiol.">
        <title>The Global Catalogue of Microorganisms (GCM) 10K type strain sequencing project: providing services to taxonomists for standard genome sequencing and annotation.</title>
        <authorList>
            <consortium name="The Broad Institute Genomics Platform"/>
            <consortium name="The Broad Institute Genome Sequencing Center for Infectious Disease"/>
            <person name="Wu L."/>
            <person name="Ma J."/>
        </authorList>
    </citation>
    <scope>NUCLEOTIDE SEQUENCE [LARGE SCALE GENOMIC DNA]</scope>
    <source>
        <strain evidence="1 2">DT72</strain>
    </source>
</reference>
<gene>
    <name evidence="1" type="ORF">ACFQJ6_03495</name>
</gene>
<keyword evidence="2" id="KW-1185">Reference proteome</keyword>
<proteinExistence type="predicted"/>